<dbReference type="Proteomes" id="UP000541444">
    <property type="component" value="Unassembled WGS sequence"/>
</dbReference>
<evidence type="ECO:0000313" key="9">
    <source>
        <dbReference type="EMBL" id="KAF6143253.1"/>
    </source>
</evidence>
<dbReference type="InterPro" id="IPR015712">
    <property type="entry name" value="DNA-dir_RNA_pol_su2"/>
</dbReference>
<dbReference type="EC" id="2.7.7.6" evidence="2"/>
<evidence type="ECO:0000256" key="6">
    <source>
        <dbReference type="ARBA" id="ARBA00023163"/>
    </source>
</evidence>
<dbReference type="GO" id="GO:0003677">
    <property type="term" value="F:DNA binding"/>
    <property type="evidence" value="ECO:0007669"/>
    <property type="project" value="InterPro"/>
</dbReference>
<evidence type="ECO:0000256" key="2">
    <source>
        <dbReference type="ARBA" id="ARBA00012418"/>
    </source>
</evidence>
<dbReference type="GO" id="GO:0000428">
    <property type="term" value="C:DNA-directed RNA polymerase complex"/>
    <property type="evidence" value="ECO:0007669"/>
    <property type="project" value="UniProtKB-KW"/>
</dbReference>
<keyword evidence="5" id="KW-0548">Nucleotidyltransferase</keyword>
<dbReference type="EMBL" id="JACGCM010002208">
    <property type="protein sequence ID" value="KAF6143253.1"/>
    <property type="molecule type" value="Genomic_DNA"/>
</dbReference>
<name>A0A7J7LKX0_9MAGN</name>
<dbReference type="SUPFAM" id="SSF64484">
    <property type="entry name" value="beta and beta-prime subunits of DNA dependent RNA-polymerase"/>
    <property type="match status" value="1"/>
</dbReference>
<dbReference type="GO" id="GO:0032549">
    <property type="term" value="F:ribonucleoside binding"/>
    <property type="evidence" value="ECO:0007669"/>
    <property type="project" value="InterPro"/>
</dbReference>
<comment type="caution">
    <text evidence="9">The sequence shown here is derived from an EMBL/GenBank/DDBJ whole genome shotgun (WGS) entry which is preliminary data.</text>
</comment>
<evidence type="ECO:0000256" key="1">
    <source>
        <dbReference type="ARBA" id="ARBA00006835"/>
    </source>
</evidence>
<keyword evidence="6" id="KW-0804">Transcription</keyword>
<gene>
    <name evidence="9" type="ORF">GIB67_039036</name>
</gene>
<keyword evidence="3" id="KW-0240">DNA-directed RNA polymerase</keyword>
<dbReference type="OrthoDB" id="1533630at2759"/>
<dbReference type="Pfam" id="PF04565">
    <property type="entry name" value="RNA_pol_Rpb2_3"/>
    <property type="match status" value="1"/>
</dbReference>
<reference evidence="9 10" key="1">
    <citation type="journal article" date="2020" name="IScience">
        <title>Genome Sequencing of the Endangered Kingdonia uniflora (Circaeasteraceae, Ranunculales) Reveals Potential Mechanisms of Evolutionary Specialization.</title>
        <authorList>
            <person name="Sun Y."/>
            <person name="Deng T."/>
            <person name="Zhang A."/>
            <person name="Moore M.J."/>
            <person name="Landis J.B."/>
            <person name="Lin N."/>
            <person name="Zhang H."/>
            <person name="Zhang X."/>
            <person name="Huang J."/>
            <person name="Zhang X."/>
            <person name="Sun H."/>
            <person name="Wang H."/>
        </authorList>
    </citation>
    <scope>NUCLEOTIDE SEQUENCE [LARGE SCALE GENOMIC DNA]</scope>
    <source>
        <strain evidence="9">TB1705</strain>
        <tissue evidence="9">Leaf</tissue>
    </source>
</reference>
<accession>A0A7J7LKX0</accession>
<dbReference type="AlphaFoldDB" id="A0A7J7LKX0"/>
<protein>
    <recommendedName>
        <fullName evidence="2">DNA-directed RNA polymerase</fullName>
        <ecNumber evidence="2">2.7.7.6</ecNumber>
    </recommendedName>
</protein>
<feature type="domain" description="RNA polymerase Rpb2" evidence="8">
    <location>
        <begin position="139"/>
        <end position="202"/>
    </location>
</feature>
<comment type="similarity">
    <text evidence="1 7">Belongs to the RNA polymerase beta chain family.</text>
</comment>
<evidence type="ECO:0000256" key="3">
    <source>
        <dbReference type="ARBA" id="ARBA00022478"/>
    </source>
</evidence>
<keyword evidence="4" id="KW-0808">Transferase</keyword>
<evidence type="ECO:0000313" key="10">
    <source>
        <dbReference type="Proteomes" id="UP000541444"/>
    </source>
</evidence>
<evidence type="ECO:0000256" key="7">
    <source>
        <dbReference type="RuleBase" id="RU000434"/>
    </source>
</evidence>
<keyword evidence="10" id="KW-1185">Reference proteome</keyword>
<evidence type="ECO:0000256" key="4">
    <source>
        <dbReference type="ARBA" id="ARBA00022679"/>
    </source>
</evidence>
<dbReference type="GO" id="GO:0006351">
    <property type="term" value="P:DNA-templated transcription"/>
    <property type="evidence" value="ECO:0007669"/>
    <property type="project" value="InterPro"/>
</dbReference>
<dbReference type="InterPro" id="IPR007645">
    <property type="entry name" value="RNA_pol_Rpb2_3"/>
</dbReference>
<sequence>MAAKVALSPGSQSQKVDSIFAKPLINQTLATPAKVFQFVQKDLALVSQSGATNLVMDLKVALDYRQKRNNCGRNKGKKNKLFRKLQTDVKRSVKKCVDDGKTVNLYNEIKANIITNGLKYSLATGNWGKANAAGTRAGVLDRLTYASTLSHLRRLNSPIGREGKLAKPRQLHNSQWGMMCPLEALEGQACGLVKNLALLVYVTVGSVANPILEFLEWSTENFEVGIHQNPDLLVRTLRQLRRQVLSSML</sequence>
<dbReference type="Gene3D" id="3.90.1100.10">
    <property type="match status" value="1"/>
</dbReference>
<dbReference type="GO" id="GO:0003899">
    <property type="term" value="F:DNA-directed RNA polymerase activity"/>
    <property type="evidence" value="ECO:0007669"/>
    <property type="project" value="UniProtKB-EC"/>
</dbReference>
<organism evidence="9 10">
    <name type="scientific">Kingdonia uniflora</name>
    <dbReference type="NCBI Taxonomy" id="39325"/>
    <lineage>
        <taxon>Eukaryota</taxon>
        <taxon>Viridiplantae</taxon>
        <taxon>Streptophyta</taxon>
        <taxon>Embryophyta</taxon>
        <taxon>Tracheophyta</taxon>
        <taxon>Spermatophyta</taxon>
        <taxon>Magnoliopsida</taxon>
        <taxon>Ranunculales</taxon>
        <taxon>Circaeasteraceae</taxon>
        <taxon>Kingdonia</taxon>
    </lineage>
</organism>
<dbReference type="PANTHER" id="PTHR20856">
    <property type="entry name" value="DNA-DIRECTED RNA POLYMERASE I SUBUNIT 2"/>
    <property type="match status" value="1"/>
</dbReference>
<proteinExistence type="inferred from homology"/>
<evidence type="ECO:0000259" key="8">
    <source>
        <dbReference type="Pfam" id="PF04565"/>
    </source>
</evidence>
<evidence type="ECO:0000256" key="5">
    <source>
        <dbReference type="ARBA" id="ARBA00022695"/>
    </source>
</evidence>